<dbReference type="InterPro" id="IPR011993">
    <property type="entry name" value="PH-like_dom_sf"/>
</dbReference>
<accession>A0A1Y2BST7</accession>
<gene>
    <name evidence="2" type="ORF">BCR33DRAFT_854570</name>
</gene>
<keyword evidence="3" id="KW-1185">Reference proteome</keyword>
<dbReference type="AlphaFoldDB" id="A0A1Y2BST7"/>
<reference evidence="2 3" key="1">
    <citation type="submission" date="2016-07" db="EMBL/GenBank/DDBJ databases">
        <title>Pervasive Adenine N6-methylation of Active Genes in Fungi.</title>
        <authorList>
            <consortium name="DOE Joint Genome Institute"/>
            <person name="Mondo S.J."/>
            <person name="Dannebaum R.O."/>
            <person name="Kuo R.C."/>
            <person name="Labutti K."/>
            <person name="Haridas S."/>
            <person name="Kuo A."/>
            <person name="Salamov A."/>
            <person name="Ahrendt S.R."/>
            <person name="Lipzen A."/>
            <person name="Sullivan W."/>
            <person name="Andreopoulos W.B."/>
            <person name="Clum A."/>
            <person name="Lindquist E."/>
            <person name="Daum C."/>
            <person name="Ramamoorthy G.K."/>
            <person name="Gryganskyi A."/>
            <person name="Culley D."/>
            <person name="Magnuson J.K."/>
            <person name="James T.Y."/>
            <person name="O'Malley M.A."/>
            <person name="Stajich J.E."/>
            <person name="Spatafora J.W."/>
            <person name="Visel A."/>
            <person name="Grigoriev I.V."/>
        </authorList>
    </citation>
    <scope>NUCLEOTIDE SEQUENCE [LARGE SCALE GENOMIC DNA]</scope>
    <source>
        <strain evidence="2 3">JEL800</strain>
    </source>
</reference>
<organism evidence="2 3">
    <name type="scientific">Rhizoclosmatium globosum</name>
    <dbReference type="NCBI Taxonomy" id="329046"/>
    <lineage>
        <taxon>Eukaryota</taxon>
        <taxon>Fungi</taxon>
        <taxon>Fungi incertae sedis</taxon>
        <taxon>Chytridiomycota</taxon>
        <taxon>Chytridiomycota incertae sedis</taxon>
        <taxon>Chytridiomycetes</taxon>
        <taxon>Chytridiales</taxon>
        <taxon>Chytriomycetaceae</taxon>
        <taxon>Rhizoclosmatium</taxon>
    </lineage>
</organism>
<proteinExistence type="predicted"/>
<dbReference type="Gene3D" id="2.30.29.30">
    <property type="entry name" value="Pleckstrin-homology domain (PH domain)/Phosphotyrosine-binding domain (PTB)"/>
    <property type="match status" value="1"/>
</dbReference>
<evidence type="ECO:0000313" key="3">
    <source>
        <dbReference type="Proteomes" id="UP000193642"/>
    </source>
</evidence>
<evidence type="ECO:0000313" key="2">
    <source>
        <dbReference type="EMBL" id="ORY37819.1"/>
    </source>
</evidence>
<evidence type="ECO:0008006" key="4">
    <source>
        <dbReference type="Google" id="ProtNLM"/>
    </source>
</evidence>
<dbReference type="OrthoDB" id="2123378at2759"/>
<sequence>MSEPPPPSNSSTPKNDSSEARPSLADDLSALKLRGAVKNNPLFRKFESDNQNRLNKDTNKVTLFANEARVNTGRISSVKEAVASVGAQQQPLSPKPVVSPSPTVKSNPFKLADNRRLSENNPRLHWNEPSLLIAQEGNPENTTSNASETPIVEESSESSNSVLKTHQPEEMIPKHDVIVDSIEPSSMTVNPPETSFQQPNNEQIGPDSSMLLLDTSTSLPHFMNDGIDVSFIAPDALPSASPLDSSRSEILDSTGQDCSGLVVIQDSVSAENKISGGFLEELQQASSLLGEMLEELNFEYSSGKEVELAGSNECCLTQEQPMLDLKLDVLQMEIQSNLMSFSANEEQNENIIRSEVHPCHKIHLADEQIDVMPQNAIEDLVGRAGNSDSLQSDSKHSCEEAEITKDCVPQSELGKLSLDLLPQIKLDLDTNWFSFSDDASTNHPKGDAHLDSELEYMSRCVKLSTTDEREDQPDVASSLIIAKPGTDTAAPPEPVHSSSTSTLDALFNVNEPLFARTSSLGFDFDESPSIEVNSHGSSLADISDIISPAPLQPTLSAETLDGGDDDDWLVAPKRSSSLGNLWRRASVSSVFSGKSWKDMFSSKKKGENGESEKRRKSVRWGLARAGELQQTKTYNPESPVTAPITASLDSPPSTTKPVLLFRLDSIDQLSLPETQPVTINMTLTLANTTTITIPPITVTSTEHPIPIDFECTFHLPQEHPSPPLDITIRVAPVMSLGTEIKRASPLVSTSSRSIALPNIFKTKAGSGTSAKNSKAGLPLGGLSTRGILIDNVKRFAEVDCPRRVGERSWTAEFGEGRVGMRVHVKGVSLLMSDKTSNLPVTFSEAAHGVDTKLLHESVFMSGYLLQMGGGTAVWERRYCKLEGPLLRAYEDETCTHLIMTINLRLAFKIKSPGVTAVLCPKSDRFVASTTSASDSFDLGEISQDSIPKRSIILPYPSQPEMDENQFEIEMKDGEIIRFSTVGKESVDESFSDSVLVQPWWKLECGEDEESPKTVLDRFCSESDFFDECFEDIEIKSSAGRKGCFVQREFDDEVLLDTSGNAARRWLHALAGAVLVGDEEVPDWVKE</sequence>
<feature type="region of interest" description="Disordered" evidence="1">
    <location>
        <begin position="136"/>
        <end position="159"/>
    </location>
</feature>
<comment type="caution">
    <text evidence="2">The sequence shown here is derived from an EMBL/GenBank/DDBJ whole genome shotgun (WGS) entry which is preliminary data.</text>
</comment>
<feature type="region of interest" description="Disordered" evidence="1">
    <location>
        <begin position="599"/>
        <end position="618"/>
    </location>
</feature>
<name>A0A1Y2BST7_9FUNG</name>
<feature type="compositionally biased region" description="Basic and acidic residues" evidence="1">
    <location>
        <begin position="599"/>
        <end position="613"/>
    </location>
</feature>
<feature type="compositionally biased region" description="Polar residues" evidence="1">
    <location>
        <begin position="138"/>
        <end position="148"/>
    </location>
</feature>
<protein>
    <recommendedName>
        <fullName evidence="4">PH domain-containing protein</fullName>
    </recommendedName>
</protein>
<dbReference type="SUPFAM" id="SSF50729">
    <property type="entry name" value="PH domain-like"/>
    <property type="match status" value="1"/>
</dbReference>
<evidence type="ECO:0000256" key="1">
    <source>
        <dbReference type="SAM" id="MobiDB-lite"/>
    </source>
</evidence>
<dbReference type="Proteomes" id="UP000193642">
    <property type="component" value="Unassembled WGS sequence"/>
</dbReference>
<feature type="region of interest" description="Disordered" evidence="1">
    <location>
        <begin position="1"/>
        <end position="27"/>
    </location>
</feature>
<dbReference type="EMBL" id="MCGO01000048">
    <property type="protein sequence ID" value="ORY37819.1"/>
    <property type="molecule type" value="Genomic_DNA"/>
</dbReference>